<comment type="caution">
    <text evidence="3">The sequence shown here is derived from an EMBL/GenBank/DDBJ whole genome shotgun (WGS) entry which is preliminary data.</text>
</comment>
<evidence type="ECO:0000313" key="3">
    <source>
        <dbReference type="EMBL" id="KAG2239644.1"/>
    </source>
</evidence>
<keyword evidence="4" id="KW-1185">Reference proteome</keyword>
<dbReference type="AlphaFoldDB" id="A0A8X7NT54"/>
<dbReference type="InterPro" id="IPR013763">
    <property type="entry name" value="Cyclin-like_dom"/>
</dbReference>
<reference evidence="3 4" key="1">
    <citation type="submission" date="2020-02" db="EMBL/GenBank/DDBJ databases">
        <authorList>
            <person name="Ma Q."/>
            <person name="Huang Y."/>
            <person name="Song X."/>
            <person name="Pei D."/>
        </authorList>
    </citation>
    <scope>NUCLEOTIDE SEQUENCE [LARGE SCALE GENOMIC DNA]</scope>
    <source>
        <strain evidence="3">Sxm20200214</strain>
        <tissue evidence="3">Leaf</tissue>
    </source>
</reference>
<dbReference type="InterPro" id="IPR036915">
    <property type="entry name" value="Cyclin-like_sf"/>
</dbReference>
<organism evidence="3 4">
    <name type="scientific">Brassica carinata</name>
    <name type="common">Ethiopian mustard</name>
    <name type="synonym">Abyssinian cabbage</name>
    <dbReference type="NCBI Taxonomy" id="52824"/>
    <lineage>
        <taxon>Eukaryota</taxon>
        <taxon>Viridiplantae</taxon>
        <taxon>Streptophyta</taxon>
        <taxon>Embryophyta</taxon>
        <taxon>Tracheophyta</taxon>
        <taxon>Spermatophyta</taxon>
        <taxon>Magnoliopsida</taxon>
        <taxon>eudicotyledons</taxon>
        <taxon>Gunneridae</taxon>
        <taxon>Pentapetalae</taxon>
        <taxon>rosids</taxon>
        <taxon>malvids</taxon>
        <taxon>Brassicales</taxon>
        <taxon>Brassicaceae</taxon>
        <taxon>Brassiceae</taxon>
        <taxon>Brassica</taxon>
    </lineage>
</organism>
<evidence type="ECO:0008006" key="5">
    <source>
        <dbReference type="Google" id="ProtNLM"/>
    </source>
</evidence>
<dbReference type="SMART" id="SM00385">
    <property type="entry name" value="CYCLIN"/>
    <property type="match status" value="1"/>
</dbReference>
<evidence type="ECO:0000313" key="4">
    <source>
        <dbReference type="Proteomes" id="UP000886595"/>
    </source>
</evidence>
<sequence length="191" mass="22050">MHEYGEKRRSEEIRALRKWQVRGSLSELCFVLSFFIIELCLVEYEMLEYTPSKLAASAIYTARCTLNGFVEEWNKTCEFHTGYKEEELLACARKMVGFHQKAGTGKLTGVHRKYNTSKFSYATRTEPAGKRNTNKNHLKVDLSKSYWQAFQMIAKRLGQPKTSHHIYVSSACCTWQTSTISASLALKTWRI</sequence>
<dbReference type="Gene3D" id="1.10.472.10">
    <property type="entry name" value="Cyclin-like"/>
    <property type="match status" value="1"/>
</dbReference>
<dbReference type="SMART" id="SM01332">
    <property type="entry name" value="Cyclin_C"/>
    <property type="match status" value="1"/>
</dbReference>
<dbReference type="SUPFAM" id="SSF47954">
    <property type="entry name" value="Cyclin-like"/>
    <property type="match status" value="1"/>
</dbReference>
<gene>
    <name evidence="3" type="ORF">Bca52824_091602</name>
</gene>
<dbReference type="InterPro" id="IPR004367">
    <property type="entry name" value="Cyclin_C-dom"/>
</dbReference>
<dbReference type="OrthoDB" id="5590282at2759"/>
<dbReference type="Proteomes" id="UP000886595">
    <property type="component" value="Unassembled WGS sequence"/>
</dbReference>
<proteinExistence type="predicted"/>
<feature type="domain" description="Cyclin C-terminal" evidence="2">
    <location>
        <begin position="14"/>
        <end position="128"/>
    </location>
</feature>
<evidence type="ECO:0000259" key="1">
    <source>
        <dbReference type="SMART" id="SM00385"/>
    </source>
</evidence>
<feature type="domain" description="Cyclin-like" evidence="1">
    <location>
        <begin position="14"/>
        <end position="97"/>
    </location>
</feature>
<protein>
    <recommendedName>
        <fullName evidence="5">Cyclin C-terminal domain-containing protein</fullName>
    </recommendedName>
</protein>
<accession>A0A8X7NT54</accession>
<dbReference type="Pfam" id="PF02984">
    <property type="entry name" value="Cyclin_C"/>
    <property type="match status" value="1"/>
</dbReference>
<evidence type="ECO:0000259" key="2">
    <source>
        <dbReference type="SMART" id="SM01332"/>
    </source>
</evidence>
<dbReference type="EMBL" id="JAAMPC010001594">
    <property type="protein sequence ID" value="KAG2239644.1"/>
    <property type="molecule type" value="Genomic_DNA"/>
</dbReference>
<name>A0A8X7NT54_BRACI</name>